<dbReference type="InterPro" id="IPR004802">
    <property type="entry name" value="tRNA_PsdUridine_synth_B_fam"/>
</dbReference>
<dbReference type="Gene3D" id="3.30.2350.10">
    <property type="entry name" value="Pseudouridine synthase"/>
    <property type="match status" value="1"/>
</dbReference>
<dbReference type="KEGG" id="sacd:HS1genome_0317"/>
<dbReference type="SMART" id="SM00359">
    <property type="entry name" value="PUA"/>
    <property type="match status" value="1"/>
</dbReference>
<reference evidence="3" key="3">
    <citation type="journal article" date="2019" name="BMC Res. Notes">
        <title>Complete genome sequence of the Sulfodiicoccus acidiphilus strain HS-1T, the first crenarchaeon that lacks polB3, isolated from an acidic hot spring in Ohwaku-dani, Hakone, Japan.</title>
        <authorList>
            <person name="Sakai H.D."/>
            <person name="Kurosawa N."/>
        </authorList>
    </citation>
    <scope>NUCLEOTIDE SEQUENCE</scope>
    <source>
        <strain evidence="3">HS-1</strain>
    </source>
</reference>
<organism evidence="3 5">
    <name type="scientific">Sulfodiicoccus acidiphilus</name>
    <dbReference type="NCBI Taxonomy" id="1670455"/>
    <lineage>
        <taxon>Archaea</taxon>
        <taxon>Thermoproteota</taxon>
        <taxon>Thermoprotei</taxon>
        <taxon>Sulfolobales</taxon>
        <taxon>Sulfolobaceae</taxon>
        <taxon>Sulfodiicoccus</taxon>
    </lineage>
</organism>
<dbReference type="RefSeq" id="WP_229768131.1">
    <property type="nucleotide sequence ID" value="NZ_AP018553.1"/>
</dbReference>
<dbReference type="PANTHER" id="PTHR23127">
    <property type="entry name" value="CENTROMERE/MICROTUBULE BINDING PROTEIN CBF5"/>
    <property type="match status" value="1"/>
</dbReference>
<proteinExistence type="predicted"/>
<dbReference type="GO" id="GO:0009982">
    <property type="term" value="F:pseudouridine synthase activity"/>
    <property type="evidence" value="ECO:0007669"/>
    <property type="project" value="InterPro"/>
</dbReference>
<dbReference type="NCBIfam" id="TIGR00425">
    <property type="entry name" value="CBF5"/>
    <property type="match status" value="1"/>
</dbReference>
<dbReference type="Pfam" id="PF16198">
    <property type="entry name" value="TruB_C_2"/>
    <property type="match status" value="1"/>
</dbReference>
<dbReference type="NCBIfam" id="NF003280">
    <property type="entry name" value="PRK04270.1"/>
    <property type="match status" value="1"/>
</dbReference>
<dbReference type="SUPFAM" id="SSF88697">
    <property type="entry name" value="PUA domain-like"/>
    <property type="match status" value="1"/>
</dbReference>
<dbReference type="GO" id="GO:0031120">
    <property type="term" value="P:snRNA pseudouridine synthesis"/>
    <property type="evidence" value="ECO:0007669"/>
    <property type="project" value="TreeGrafter"/>
</dbReference>
<dbReference type="GO" id="GO:1990481">
    <property type="term" value="P:mRNA pseudouridine synthesis"/>
    <property type="evidence" value="ECO:0007669"/>
    <property type="project" value="TreeGrafter"/>
</dbReference>
<name>A0A348B176_9CREN</name>
<accession>A0A348B176</accession>
<dbReference type="Pfam" id="PF01509">
    <property type="entry name" value="TruB_N"/>
    <property type="match status" value="1"/>
</dbReference>
<dbReference type="InterPro" id="IPR002478">
    <property type="entry name" value="PUA"/>
</dbReference>
<dbReference type="AlphaFoldDB" id="A0A348B176"/>
<evidence type="ECO:0000313" key="4">
    <source>
        <dbReference type="EMBL" id="GGT91525.1"/>
    </source>
</evidence>
<feature type="domain" description="PUA" evidence="2">
    <location>
        <begin position="166"/>
        <end position="239"/>
    </location>
</feature>
<dbReference type="GO" id="GO:0000495">
    <property type="term" value="P:box H/ACA sno(s)RNA 3'-end processing"/>
    <property type="evidence" value="ECO:0007669"/>
    <property type="project" value="TreeGrafter"/>
</dbReference>
<dbReference type="InterPro" id="IPR015947">
    <property type="entry name" value="PUA-like_sf"/>
</dbReference>
<protein>
    <submittedName>
        <fullName evidence="3">tRNA pseudouridine(55) synthase TruB</fullName>
    </submittedName>
</protein>
<reference evidence="4" key="4">
    <citation type="submission" date="2020-09" db="EMBL/GenBank/DDBJ databases">
        <authorList>
            <person name="Sun Q."/>
            <person name="Ohkuma M."/>
        </authorList>
    </citation>
    <scope>NUCLEOTIDE SEQUENCE</scope>
    <source>
        <strain evidence="4">JCM 31740</strain>
    </source>
</reference>
<dbReference type="FunFam" id="3.30.2350.10:FF:000043">
    <property type="entry name" value="RNA-guided pseudouridylation complex pseudouridine synthase subunit Cbf5"/>
    <property type="match status" value="1"/>
</dbReference>
<dbReference type="GeneID" id="38665818"/>
<dbReference type="Pfam" id="PF01472">
    <property type="entry name" value="PUA"/>
    <property type="match status" value="1"/>
</dbReference>
<evidence type="ECO:0000313" key="5">
    <source>
        <dbReference type="Proteomes" id="UP000276741"/>
    </source>
</evidence>
<dbReference type="EMBL" id="BMQS01000005">
    <property type="protein sequence ID" value="GGT91525.1"/>
    <property type="molecule type" value="Genomic_DNA"/>
</dbReference>
<sequence>MSGVLPISLENATKLNVFLTNNDKEYICLMQLHGQVERKRLLEVLEEFRGRVYQRPPVRSSVKRRLRVREVREIELLDAKDRLVLMRVSSDAGTYMRKLCHDMGLVLGVGAHMRELRRTRSGIFHEKHAVTLHQLSEAIFLWRRCEREDELKRMLTPTEFGTCGMPKIIASNGAVDSLTHGAPLMAPGVLAYQKFLEGERVAIITNKGELIAISTALVDSDTLSYMEKGIVAKIERVFMESGVYPKFRKGN</sequence>
<dbReference type="GO" id="GO:0031118">
    <property type="term" value="P:rRNA pseudouridine synthesis"/>
    <property type="evidence" value="ECO:0007669"/>
    <property type="project" value="TreeGrafter"/>
</dbReference>
<dbReference type="Proteomes" id="UP000276741">
    <property type="component" value="Chromosome"/>
</dbReference>
<evidence type="ECO:0000313" key="3">
    <source>
        <dbReference type="EMBL" id="BBD71928.1"/>
    </source>
</evidence>
<dbReference type="Proteomes" id="UP000616143">
    <property type="component" value="Unassembled WGS sequence"/>
</dbReference>
<keyword evidence="5" id="KW-1185">Reference proteome</keyword>
<dbReference type="InterPro" id="IPR020103">
    <property type="entry name" value="PsdUridine_synth_cat_dom_sf"/>
</dbReference>
<keyword evidence="1" id="KW-0413">Isomerase</keyword>
<gene>
    <name evidence="4" type="ORF">GCM10007116_06550</name>
    <name evidence="3" type="ORF">HS1genome_0317</name>
</gene>
<dbReference type="CDD" id="cd21148">
    <property type="entry name" value="PUA_Cbf5"/>
    <property type="match status" value="1"/>
</dbReference>
<dbReference type="InterPro" id="IPR002501">
    <property type="entry name" value="PsdUridine_synth_N"/>
</dbReference>
<reference evidence="5" key="2">
    <citation type="submission" date="2018-04" db="EMBL/GenBank/DDBJ databases">
        <title>Complete genome sequence of Sulfodiicoccus acidiphilus strain HS-1.</title>
        <authorList>
            <person name="Sakai H.D."/>
            <person name="Kurosawa N."/>
        </authorList>
    </citation>
    <scope>NUCLEOTIDE SEQUENCE [LARGE SCALE GENOMIC DNA]</scope>
    <source>
        <strain evidence="5">HS-1</strain>
    </source>
</reference>
<dbReference type="SUPFAM" id="SSF55120">
    <property type="entry name" value="Pseudouridine synthase"/>
    <property type="match status" value="1"/>
</dbReference>
<dbReference type="InterPro" id="IPR032819">
    <property type="entry name" value="TruB_C"/>
</dbReference>
<dbReference type="EMBL" id="AP018553">
    <property type="protein sequence ID" value="BBD71928.1"/>
    <property type="molecule type" value="Genomic_DNA"/>
</dbReference>
<dbReference type="GO" id="GO:0003723">
    <property type="term" value="F:RNA binding"/>
    <property type="evidence" value="ECO:0007669"/>
    <property type="project" value="InterPro"/>
</dbReference>
<evidence type="ECO:0000256" key="1">
    <source>
        <dbReference type="ARBA" id="ARBA00023235"/>
    </source>
</evidence>
<dbReference type="InterPro" id="IPR036974">
    <property type="entry name" value="PUA_sf"/>
</dbReference>
<dbReference type="PROSITE" id="PS50890">
    <property type="entry name" value="PUA"/>
    <property type="match status" value="1"/>
</dbReference>
<dbReference type="Gene3D" id="2.30.130.10">
    <property type="entry name" value="PUA domain"/>
    <property type="match status" value="1"/>
</dbReference>
<reference evidence="4" key="1">
    <citation type="journal article" date="2014" name="Int. J. Syst. Evol. Microbiol.">
        <title>Complete genome sequence of Corynebacterium casei LMG S-19264T (=DSM 44701T), isolated from a smear-ripened cheese.</title>
        <authorList>
            <consortium name="US DOE Joint Genome Institute (JGI-PGF)"/>
            <person name="Walter F."/>
            <person name="Albersmeier A."/>
            <person name="Kalinowski J."/>
            <person name="Ruckert C."/>
        </authorList>
    </citation>
    <scope>NUCLEOTIDE SEQUENCE</scope>
    <source>
        <strain evidence="4">JCM 31740</strain>
    </source>
</reference>
<dbReference type="PANTHER" id="PTHR23127:SF0">
    <property type="entry name" value="H_ACA RIBONUCLEOPROTEIN COMPLEX SUBUNIT DKC1"/>
    <property type="match status" value="1"/>
</dbReference>
<evidence type="ECO:0000259" key="2">
    <source>
        <dbReference type="SMART" id="SM00359"/>
    </source>
</evidence>